<evidence type="ECO:0000256" key="3">
    <source>
        <dbReference type="ARBA" id="ARBA00022840"/>
    </source>
</evidence>
<dbReference type="InterPro" id="IPR051782">
    <property type="entry name" value="ABC_Transporter_VariousFunc"/>
</dbReference>
<evidence type="ECO:0000256" key="2">
    <source>
        <dbReference type="ARBA" id="ARBA00022741"/>
    </source>
</evidence>
<dbReference type="EMBL" id="JAHDYS010000001">
    <property type="protein sequence ID" value="MBT1070407.1"/>
    <property type="molecule type" value="Genomic_DNA"/>
</dbReference>
<protein>
    <submittedName>
        <fullName evidence="5">ABC transporter ATP-binding protein</fullName>
    </submittedName>
</protein>
<keyword evidence="2" id="KW-0547">Nucleotide-binding</keyword>
<name>A0ABS5U428_9BACT</name>
<keyword evidence="6" id="KW-1185">Reference proteome</keyword>
<accession>A0ABS5U428</accession>
<sequence length="306" mass="34181">MNAIETVSLSKQFTGKKRARVEALKQLDLQVAPGEVFGFLGPNGAGKSTTIKLIMGLLRPTSGSASIMGMDVAQAASRRVVGFLPENPAFYDYLSAEEYIRFVGSQFNMDASLLNRRTEEVLKRLDLWEARKRQMRGYSKGMVQRVGLAQTLVHDPEVYILDEPMSGLDPIGRALVKEIILDLKKRGKCVFFSTHITDDVEKVCDRVGVIVQGQLRALDSVENIMRSGIEGYLVQTRQHVGNQAALQEFKAIRSNEQFVEYLVPVAQFQEFMALVGESSVEITLLETKRRDLEAFFLDIVENGKSA</sequence>
<reference evidence="5 6" key="1">
    <citation type="submission" date="2021-05" db="EMBL/GenBank/DDBJ databases">
        <title>The draft genome of Geobacter chapellei DSM 13688.</title>
        <authorList>
            <person name="Xu Z."/>
            <person name="Masuda Y."/>
            <person name="Itoh H."/>
            <person name="Senoo K."/>
        </authorList>
    </citation>
    <scope>NUCLEOTIDE SEQUENCE [LARGE SCALE GENOMIC DNA]</scope>
    <source>
        <strain evidence="5 6">DSM 13688</strain>
    </source>
</reference>
<proteinExistence type="predicted"/>
<organism evidence="5 6">
    <name type="scientific">Pelotalea chapellei</name>
    <dbReference type="NCBI Taxonomy" id="44671"/>
    <lineage>
        <taxon>Bacteria</taxon>
        <taxon>Pseudomonadati</taxon>
        <taxon>Thermodesulfobacteriota</taxon>
        <taxon>Desulfuromonadia</taxon>
        <taxon>Geobacterales</taxon>
        <taxon>Geobacteraceae</taxon>
        <taxon>Pelotalea</taxon>
    </lineage>
</organism>
<evidence type="ECO:0000313" key="6">
    <source>
        <dbReference type="Proteomes" id="UP000784128"/>
    </source>
</evidence>
<evidence type="ECO:0000259" key="4">
    <source>
        <dbReference type="PROSITE" id="PS50893"/>
    </source>
</evidence>
<dbReference type="InterPro" id="IPR003593">
    <property type="entry name" value="AAA+_ATPase"/>
</dbReference>
<dbReference type="Gene3D" id="3.40.50.300">
    <property type="entry name" value="P-loop containing nucleotide triphosphate hydrolases"/>
    <property type="match status" value="1"/>
</dbReference>
<dbReference type="Proteomes" id="UP000784128">
    <property type="component" value="Unassembled WGS sequence"/>
</dbReference>
<dbReference type="Pfam" id="PF00005">
    <property type="entry name" value="ABC_tran"/>
    <property type="match status" value="1"/>
</dbReference>
<gene>
    <name evidence="5" type="ORF">KJB30_01285</name>
</gene>
<dbReference type="SMART" id="SM00382">
    <property type="entry name" value="AAA"/>
    <property type="match status" value="1"/>
</dbReference>
<dbReference type="InterPro" id="IPR027417">
    <property type="entry name" value="P-loop_NTPase"/>
</dbReference>
<dbReference type="GO" id="GO:0005524">
    <property type="term" value="F:ATP binding"/>
    <property type="evidence" value="ECO:0007669"/>
    <property type="project" value="UniProtKB-KW"/>
</dbReference>
<dbReference type="InterPro" id="IPR003439">
    <property type="entry name" value="ABC_transporter-like_ATP-bd"/>
</dbReference>
<keyword evidence="1" id="KW-0813">Transport</keyword>
<evidence type="ECO:0000256" key="1">
    <source>
        <dbReference type="ARBA" id="ARBA00022448"/>
    </source>
</evidence>
<dbReference type="SUPFAM" id="SSF52540">
    <property type="entry name" value="P-loop containing nucleoside triphosphate hydrolases"/>
    <property type="match status" value="1"/>
</dbReference>
<dbReference type="PANTHER" id="PTHR42939:SF1">
    <property type="entry name" value="ABC TRANSPORTER ATP-BINDING PROTEIN ALBC-RELATED"/>
    <property type="match status" value="1"/>
</dbReference>
<feature type="domain" description="ABC transporter" evidence="4">
    <location>
        <begin position="4"/>
        <end position="237"/>
    </location>
</feature>
<dbReference type="RefSeq" id="WP_214296108.1">
    <property type="nucleotide sequence ID" value="NZ_JAHDYS010000001.1"/>
</dbReference>
<dbReference type="PANTHER" id="PTHR42939">
    <property type="entry name" value="ABC TRANSPORTER ATP-BINDING PROTEIN ALBC-RELATED"/>
    <property type="match status" value="1"/>
</dbReference>
<dbReference type="PROSITE" id="PS50893">
    <property type="entry name" value="ABC_TRANSPORTER_2"/>
    <property type="match status" value="1"/>
</dbReference>
<comment type="caution">
    <text evidence="5">The sequence shown here is derived from an EMBL/GenBank/DDBJ whole genome shotgun (WGS) entry which is preliminary data.</text>
</comment>
<dbReference type="CDD" id="cd03230">
    <property type="entry name" value="ABC_DR_subfamily_A"/>
    <property type="match status" value="1"/>
</dbReference>
<evidence type="ECO:0000313" key="5">
    <source>
        <dbReference type="EMBL" id="MBT1070407.1"/>
    </source>
</evidence>
<keyword evidence="3 5" id="KW-0067">ATP-binding</keyword>